<evidence type="ECO:0000313" key="2">
    <source>
        <dbReference type="EMBL" id="NDV36734.1"/>
    </source>
</evidence>
<accession>A0A6B2LIE7</accession>
<protein>
    <recommendedName>
        <fullName evidence="1">Calcineurin-like phosphoesterase domain-containing protein</fullName>
    </recommendedName>
</protein>
<organism evidence="2">
    <name type="scientific">Arcella intermedia</name>
    <dbReference type="NCBI Taxonomy" id="1963864"/>
    <lineage>
        <taxon>Eukaryota</taxon>
        <taxon>Amoebozoa</taxon>
        <taxon>Tubulinea</taxon>
        <taxon>Elardia</taxon>
        <taxon>Arcellinida</taxon>
        <taxon>Sphaerothecina</taxon>
        <taxon>Arcellidae</taxon>
        <taxon>Arcella</taxon>
    </lineage>
</organism>
<dbReference type="PANTHER" id="PTHR12905:SF0">
    <property type="entry name" value="CALCINEURIN-LIKE PHOSPHOESTERASE DOMAIN-CONTAINING PROTEIN"/>
    <property type="match status" value="1"/>
</dbReference>
<feature type="domain" description="Calcineurin-like phosphoesterase" evidence="1">
    <location>
        <begin position="3"/>
        <end position="155"/>
    </location>
</feature>
<dbReference type="GO" id="GO:0016787">
    <property type="term" value="F:hydrolase activity"/>
    <property type="evidence" value="ECO:0007669"/>
    <property type="project" value="InterPro"/>
</dbReference>
<dbReference type="InterPro" id="IPR029052">
    <property type="entry name" value="Metallo-depent_PP-like"/>
</dbReference>
<dbReference type="PANTHER" id="PTHR12905">
    <property type="entry name" value="METALLOPHOSPHOESTERASE"/>
    <property type="match status" value="1"/>
</dbReference>
<dbReference type="Pfam" id="PF00149">
    <property type="entry name" value="Metallophos"/>
    <property type="match status" value="1"/>
</dbReference>
<sequence>MLISDTHNMHHALHLPPPDQVDLLIHAGDFCTYGNEEHINSFNSWLATLHYKHKVVIAGNHENSKQAYIRQRLTNAVFLEHASYDCEGFLIFGTKFFWKCPHGNAYYDQIPSHTDVLVAHMPAEGYFDGCYGCPTLKKRLMEIRPKLFVCGHIHGAYGCSYGSEKDGLGGTFIANASQVGPGDSEITDHKPILIEIRKTQ</sequence>
<reference evidence="2" key="1">
    <citation type="journal article" date="2020" name="J. Eukaryot. Microbiol.">
        <title>De novo Sequencing, Assembly and Annotation of the Transcriptome for the Free-Living Testate Amoeba Arcella intermedia.</title>
        <authorList>
            <person name="Ribeiro G.M."/>
            <person name="Porfirio-Sousa A.L."/>
            <person name="Maurer-Alcala X.X."/>
            <person name="Katz L.A."/>
            <person name="Lahr D.J.G."/>
        </authorList>
    </citation>
    <scope>NUCLEOTIDE SEQUENCE</scope>
</reference>
<dbReference type="Gene3D" id="3.60.21.10">
    <property type="match status" value="1"/>
</dbReference>
<dbReference type="AlphaFoldDB" id="A0A6B2LIE7"/>
<dbReference type="EMBL" id="GIBP01007765">
    <property type="protein sequence ID" value="NDV36734.1"/>
    <property type="molecule type" value="Transcribed_RNA"/>
</dbReference>
<dbReference type="InterPro" id="IPR004843">
    <property type="entry name" value="Calcineurin-like_PHP"/>
</dbReference>
<dbReference type="InterPro" id="IPR051693">
    <property type="entry name" value="UPF0046_metallophosphoest"/>
</dbReference>
<name>A0A6B2LIE7_9EUKA</name>
<dbReference type="SUPFAM" id="SSF56300">
    <property type="entry name" value="Metallo-dependent phosphatases"/>
    <property type="match status" value="1"/>
</dbReference>
<proteinExistence type="predicted"/>
<evidence type="ECO:0000259" key="1">
    <source>
        <dbReference type="Pfam" id="PF00149"/>
    </source>
</evidence>